<keyword evidence="8" id="KW-0406">Ion transport</keyword>
<evidence type="ECO:0000313" key="19">
    <source>
        <dbReference type="Proteomes" id="UP000242561"/>
    </source>
</evidence>
<evidence type="ECO:0000313" key="18">
    <source>
        <dbReference type="EMBL" id="APG63052.1"/>
    </source>
</evidence>
<feature type="chain" id="PRO_5013018534" evidence="15">
    <location>
        <begin position="30"/>
        <end position="869"/>
    </location>
</feature>
<keyword evidence="18" id="KW-0675">Receptor</keyword>
<keyword evidence="4" id="KW-0410">Iron transport</keyword>
<dbReference type="PROSITE" id="PS52016">
    <property type="entry name" value="TONB_DEPENDENT_REC_3"/>
    <property type="match status" value="1"/>
</dbReference>
<keyword evidence="9 14" id="KW-0798">TonB box</keyword>
<evidence type="ECO:0000256" key="3">
    <source>
        <dbReference type="ARBA" id="ARBA00022452"/>
    </source>
</evidence>
<reference evidence="18 19" key="1">
    <citation type="submission" date="2016-11" db="EMBL/GenBank/DDBJ databases">
        <title>Sphingorhabdus sp. LPB0140, isolated from marine environment.</title>
        <authorList>
            <person name="Kim E."/>
            <person name="Yi H."/>
        </authorList>
    </citation>
    <scope>NUCLEOTIDE SEQUENCE [LARGE SCALE GENOMIC DNA]</scope>
    <source>
        <strain evidence="18 19">LPB0140</strain>
    </source>
</reference>
<evidence type="ECO:0000256" key="9">
    <source>
        <dbReference type="ARBA" id="ARBA00023077"/>
    </source>
</evidence>
<accession>A0A1L3JD56</accession>
<dbReference type="InterPro" id="IPR012910">
    <property type="entry name" value="Plug_dom"/>
</dbReference>
<keyword evidence="19" id="KW-1185">Reference proteome</keyword>
<evidence type="ECO:0000256" key="10">
    <source>
        <dbReference type="ARBA" id="ARBA00023136"/>
    </source>
</evidence>
<evidence type="ECO:0000256" key="5">
    <source>
        <dbReference type="ARBA" id="ARBA00022692"/>
    </source>
</evidence>
<feature type="domain" description="TonB-dependent receptor plug" evidence="17">
    <location>
        <begin position="58"/>
        <end position="166"/>
    </location>
</feature>
<keyword evidence="3 12" id="KW-1134">Transmembrane beta strand</keyword>
<evidence type="ECO:0000256" key="14">
    <source>
        <dbReference type="RuleBase" id="RU003357"/>
    </source>
</evidence>
<keyword evidence="2 12" id="KW-0813">Transport</keyword>
<evidence type="ECO:0000256" key="11">
    <source>
        <dbReference type="ARBA" id="ARBA00023237"/>
    </source>
</evidence>
<keyword evidence="6 15" id="KW-0732">Signal</keyword>
<keyword evidence="10 12" id="KW-0472">Membrane</keyword>
<dbReference type="PANTHER" id="PTHR32552:SF81">
    <property type="entry name" value="TONB-DEPENDENT OUTER MEMBRANE RECEPTOR"/>
    <property type="match status" value="1"/>
</dbReference>
<protein>
    <submittedName>
        <fullName evidence="18">TonB-dependent receptor</fullName>
    </submittedName>
</protein>
<name>A0A1L3JD56_9SPHN</name>
<sequence length="869" mass="93181">MKLVKTIVKTAMMTGISVGALTQASIAYAQQAPSEEEEAQKFDNDAIIVTATKREQTLQEIPVAVSVTSAETIEKAQIRDLIDLQTAVPTLRVSQLQSSANTNFIIRGFGNGANNAGIEPSVGVFIDGVYRSRSASAIGDLPNLQRIEVLRGPQSTLFGKNASAGVISIVTQKPQFTFGGSAELSYGNYNAIIAKADVTGPLSDTVAASISGSYNRRDGYAKDLNLGIDTNERNRWGTRGQLYFEPNDKVSLRIIADYDKIDEICCVAGNVLNGSTGAIVNALALSSPGGVGIDAQNPFSYDVYTNVPSENNIKNYGFSSQLDYDLGGVDFTSITSYRVVDSFSNQDSDFSAADLIGRNSNDTKIDTYTQEIRFASDFDGMFNFLLGGYYFKENIEVNNQLLFGTQFRPYGDALIKGATSGALGLSRLAAFNAFGAIPTAVGLEETFGALEGNPTKYLGRFFANGTGLNEAYGMHNEAFSLFGTVDLELTDRLTLTGGFNFTKDKKEFGTNVQSSDAFAGVNFDNPLYAPLRFNLIYGGALAGGATPAQAAALATANQNNPAANPLNGLKALQFLPAFLNVPNSVEDGKTDDSNFSYTVRAAYEINDNLNVYASYATGFKASSVNLSRDSRPFLADRTALTTAGLLQTNQSYGSRFADPEKSRVIEVGIKGQWDVAAANLTIFEQSIKGFQSNVFTGTGFALANAGQQTTFGIEFDGSVSPTDNLTFSGAVVYLDSVYDSFTQSATGDISGTTPSGIPGFSMTLGAEYNMPIGENELTLRTDYHYESPANQFDFNNTNLALNNYRRTVNALNASLTYALGNGFQATIWGRNLTGAEYLTTLFPSVAQTGSISGYPNQPRTYGISAKYKF</sequence>
<dbReference type="KEGG" id="sphl:LPB140_09935"/>
<evidence type="ECO:0000256" key="2">
    <source>
        <dbReference type="ARBA" id="ARBA00022448"/>
    </source>
</evidence>
<dbReference type="SUPFAM" id="SSF56935">
    <property type="entry name" value="Porins"/>
    <property type="match status" value="1"/>
</dbReference>
<dbReference type="GO" id="GO:0009279">
    <property type="term" value="C:cell outer membrane"/>
    <property type="evidence" value="ECO:0007669"/>
    <property type="project" value="UniProtKB-SubCell"/>
</dbReference>
<evidence type="ECO:0000256" key="1">
    <source>
        <dbReference type="ARBA" id="ARBA00004571"/>
    </source>
</evidence>
<dbReference type="AlphaFoldDB" id="A0A1L3JD56"/>
<evidence type="ECO:0000256" key="8">
    <source>
        <dbReference type="ARBA" id="ARBA00023065"/>
    </source>
</evidence>
<evidence type="ECO:0000256" key="4">
    <source>
        <dbReference type="ARBA" id="ARBA00022496"/>
    </source>
</evidence>
<organism evidence="18 19">
    <name type="scientific">Sphingorhabdus lutea</name>
    <dbReference type="NCBI Taxonomy" id="1913578"/>
    <lineage>
        <taxon>Bacteria</taxon>
        <taxon>Pseudomonadati</taxon>
        <taxon>Pseudomonadota</taxon>
        <taxon>Alphaproteobacteria</taxon>
        <taxon>Sphingomonadales</taxon>
        <taxon>Sphingomonadaceae</taxon>
        <taxon>Sphingorhabdus</taxon>
    </lineage>
</organism>
<evidence type="ECO:0000256" key="7">
    <source>
        <dbReference type="ARBA" id="ARBA00023004"/>
    </source>
</evidence>
<gene>
    <name evidence="18" type="ORF">LPB140_09935</name>
</gene>
<dbReference type="InterPro" id="IPR039426">
    <property type="entry name" value="TonB-dep_rcpt-like"/>
</dbReference>
<evidence type="ECO:0000259" key="16">
    <source>
        <dbReference type="Pfam" id="PF00593"/>
    </source>
</evidence>
<comment type="subcellular location">
    <subcellularLocation>
        <location evidence="1 12">Cell outer membrane</location>
        <topology evidence="1 12">Multi-pass membrane protein</topology>
    </subcellularLocation>
</comment>
<dbReference type="Gene3D" id="2.40.170.20">
    <property type="entry name" value="TonB-dependent receptor, beta-barrel domain"/>
    <property type="match status" value="3"/>
</dbReference>
<evidence type="ECO:0000256" key="13">
    <source>
        <dbReference type="PROSITE-ProRule" id="PRU10144"/>
    </source>
</evidence>
<dbReference type="Proteomes" id="UP000242561">
    <property type="component" value="Chromosome"/>
</dbReference>
<feature type="signal peptide" evidence="15">
    <location>
        <begin position="1"/>
        <end position="29"/>
    </location>
</feature>
<dbReference type="Pfam" id="PF00593">
    <property type="entry name" value="TonB_dep_Rec_b-barrel"/>
    <property type="match status" value="1"/>
</dbReference>
<dbReference type="PROSITE" id="PS01156">
    <property type="entry name" value="TONB_DEPENDENT_REC_2"/>
    <property type="match status" value="1"/>
</dbReference>
<comment type="similarity">
    <text evidence="12 14">Belongs to the TonB-dependent receptor family.</text>
</comment>
<dbReference type="EMBL" id="CP018154">
    <property type="protein sequence ID" value="APG63052.1"/>
    <property type="molecule type" value="Genomic_DNA"/>
</dbReference>
<feature type="domain" description="TonB-dependent receptor-like beta-barrel" evidence="16">
    <location>
        <begin position="301"/>
        <end position="832"/>
    </location>
</feature>
<feature type="short sequence motif" description="TonB C-terminal box" evidence="13">
    <location>
        <begin position="852"/>
        <end position="869"/>
    </location>
</feature>
<dbReference type="GO" id="GO:0006826">
    <property type="term" value="P:iron ion transport"/>
    <property type="evidence" value="ECO:0007669"/>
    <property type="project" value="UniProtKB-KW"/>
</dbReference>
<dbReference type="Pfam" id="PF07715">
    <property type="entry name" value="Plug"/>
    <property type="match status" value="1"/>
</dbReference>
<dbReference type="InterPro" id="IPR000531">
    <property type="entry name" value="Beta-barrel_TonB"/>
</dbReference>
<evidence type="ECO:0000256" key="12">
    <source>
        <dbReference type="PROSITE-ProRule" id="PRU01360"/>
    </source>
</evidence>
<keyword evidence="5 12" id="KW-0812">Transmembrane</keyword>
<proteinExistence type="inferred from homology"/>
<evidence type="ECO:0000256" key="6">
    <source>
        <dbReference type="ARBA" id="ARBA00022729"/>
    </source>
</evidence>
<evidence type="ECO:0000256" key="15">
    <source>
        <dbReference type="SAM" id="SignalP"/>
    </source>
</evidence>
<dbReference type="PANTHER" id="PTHR32552">
    <property type="entry name" value="FERRICHROME IRON RECEPTOR-RELATED"/>
    <property type="match status" value="1"/>
</dbReference>
<dbReference type="RefSeq" id="WP_072559704.1">
    <property type="nucleotide sequence ID" value="NZ_CP018154.1"/>
</dbReference>
<evidence type="ECO:0000259" key="17">
    <source>
        <dbReference type="Pfam" id="PF07715"/>
    </source>
</evidence>
<dbReference type="STRING" id="1913578.LPB140_09935"/>
<dbReference type="InterPro" id="IPR010917">
    <property type="entry name" value="TonB_rcpt_CS"/>
</dbReference>
<keyword evidence="11 12" id="KW-0998">Cell outer membrane</keyword>
<keyword evidence="7" id="KW-0408">Iron</keyword>
<dbReference type="InterPro" id="IPR036942">
    <property type="entry name" value="Beta-barrel_TonB_sf"/>
</dbReference>